<dbReference type="RefSeq" id="WP_095063292.1">
    <property type="nucleotide sequence ID" value="NZ_FXUV02000060.1"/>
</dbReference>
<name>A0A238HHU9_9NEIS</name>
<keyword evidence="3 7" id="KW-0489">Methyltransferase</keyword>
<dbReference type="GO" id="GO:0032259">
    <property type="term" value="P:methylation"/>
    <property type="evidence" value="ECO:0007669"/>
    <property type="project" value="UniProtKB-KW"/>
</dbReference>
<dbReference type="InterPro" id="IPR023095">
    <property type="entry name" value="Ade_MeTrfase_dom_2"/>
</dbReference>
<dbReference type="AlphaFoldDB" id="A0A238HHU9"/>
<dbReference type="EC" id="2.1.1.72" evidence="2 7"/>
<protein>
    <recommendedName>
        <fullName evidence="2 7">Site-specific DNA-methyltransferase (adenine-specific)</fullName>
        <ecNumber evidence="2 7">2.1.1.72</ecNumber>
    </recommendedName>
</protein>
<dbReference type="GO" id="GO:0006298">
    <property type="term" value="P:mismatch repair"/>
    <property type="evidence" value="ECO:0007669"/>
    <property type="project" value="TreeGrafter"/>
</dbReference>
<dbReference type="PANTHER" id="PTHR30481">
    <property type="entry name" value="DNA ADENINE METHYLASE"/>
    <property type="match status" value="1"/>
</dbReference>
<dbReference type="Pfam" id="PF02086">
    <property type="entry name" value="MethyltransfD12"/>
    <property type="match status" value="1"/>
</dbReference>
<dbReference type="InterPro" id="IPR012327">
    <property type="entry name" value="MeTrfase_D12"/>
</dbReference>
<evidence type="ECO:0000256" key="5">
    <source>
        <dbReference type="ARBA" id="ARBA00022691"/>
    </source>
</evidence>
<proteinExistence type="inferred from homology"/>
<dbReference type="Gene3D" id="3.40.50.150">
    <property type="entry name" value="Vaccinia Virus protein VP39"/>
    <property type="match status" value="1"/>
</dbReference>
<reference evidence="8" key="1">
    <citation type="submission" date="2017-05" db="EMBL/GenBank/DDBJ databases">
        <authorList>
            <person name="Song R."/>
            <person name="Chenine A.L."/>
            <person name="Ruprecht R.M."/>
        </authorList>
    </citation>
    <scope>NUCLEOTIDE SEQUENCE</scope>
    <source>
        <strain evidence="8">Kingella_eburonensis</strain>
    </source>
</reference>
<dbReference type="PRINTS" id="PR00505">
    <property type="entry name" value="D12N6MTFRASE"/>
</dbReference>
<comment type="similarity">
    <text evidence="1 7">Belongs to the N(4)/N(6)-methyltransferase family.</text>
</comment>
<dbReference type="PROSITE" id="PS00092">
    <property type="entry name" value="N6_MTASE"/>
    <property type="match status" value="1"/>
</dbReference>
<dbReference type="InterPro" id="IPR029063">
    <property type="entry name" value="SAM-dependent_MTases_sf"/>
</dbReference>
<dbReference type="InterPro" id="IPR012263">
    <property type="entry name" value="M_m6A_EcoRV"/>
</dbReference>
<sequence>MIKSPLNYTGGKYRLLPQILPLFPSHIHTFVDVFCGGCNVGINVASDKLILNDNLTYLVEMYKFMQKNDLTDTLNQIEQRIQTLGLSQTNQTAFLNLRTQYNQDKHPIDLFVLIAFSFNHQIRFNNSHQFNTPFGKERSSFNAKMKANFIDFVQALQKRDVEICSYSFELLDYSQLNSQDFVYCDPPYLITTGTYNDGKRGFKGWGKDEECQLLNLLDELHQRGIRFALSNVLEHKGKENELLKAWLARNDYHIHDLNIHYANSSYHTKNRNKNGSREVLITNYISENQQYALHW</sequence>
<reference evidence="9 10" key="2">
    <citation type="submission" date="2017-06" db="EMBL/GenBank/DDBJ databases">
        <authorList>
            <person name="Kim H.J."/>
            <person name="Triplett B.A."/>
        </authorList>
    </citation>
    <scope>NUCLEOTIDE SEQUENCE [LARGE SCALE GENOMIC DNA]</scope>
    <source>
        <strain evidence="9">Kingella_eburonensis</strain>
    </source>
</reference>
<dbReference type="GO" id="GO:0009307">
    <property type="term" value="P:DNA restriction-modification system"/>
    <property type="evidence" value="ECO:0007669"/>
    <property type="project" value="InterPro"/>
</dbReference>
<evidence type="ECO:0000256" key="1">
    <source>
        <dbReference type="ARBA" id="ARBA00006594"/>
    </source>
</evidence>
<dbReference type="GO" id="GO:1904047">
    <property type="term" value="F:S-adenosyl-L-methionine binding"/>
    <property type="evidence" value="ECO:0007669"/>
    <property type="project" value="TreeGrafter"/>
</dbReference>
<accession>A0A238HHU9</accession>
<evidence type="ECO:0000256" key="7">
    <source>
        <dbReference type="RuleBase" id="RU361257"/>
    </source>
</evidence>
<dbReference type="GO" id="GO:0043565">
    <property type="term" value="F:sequence-specific DNA binding"/>
    <property type="evidence" value="ECO:0007669"/>
    <property type="project" value="TreeGrafter"/>
</dbReference>
<dbReference type="Proteomes" id="UP000215450">
    <property type="component" value="Unassembled WGS sequence"/>
</dbReference>
<dbReference type="EMBL" id="FXUV01000057">
    <property type="protein sequence ID" value="SMQ13323.1"/>
    <property type="molecule type" value="Genomic_DNA"/>
</dbReference>
<keyword evidence="4 7" id="KW-0808">Transferase</keyword>
<evidence type="ECO:0000256" key="4">
    <source>
        <dbReference type="ARBA" id="ARBA00022679"/>
    </source>
</evidence>
<comment type="catalytic activity">
    <reaction evidence="6 7">
        <text>a 2'-deoxyadenosine in DNA + S-adenosyl-L-methionine = an N(6)-methyl-2'-deoxyadenosine in DNA + S-adenosyl-L-homocysteine + H(+)</text>
        <dbReference type="Rhea" id="RHEA:15197"/>
        <dbReference type="Rhea" id="RHEA-COMP:12418"/>
        <dbReference type="Rhea" id="RHEA-COMP:12419"/>
        <dbReference type="ChEBI" id="CHEBI:15378"/>
        <dbReference type="ChEBI" id="CHEBI:57856"/>
        <dbReference type="ChEBI" id="CHEBI:59789"/>
        <dbReference type="ChEBI" id="CHEBI:90615"/>
        <dbReference type="ChEBI" id="CHEBI:90616"/>
        <dbReference type="EC" id="2.1.1.72"/>
    </reaction>
</comment>
<dbReference type="OrthoDB" id="9805629at2"/>
<organism evidence="8">
    <name type="scientific">Kingella negevensis</name>
    <dbReference type="NCBI Taxonomy" id="1522312"/>
    <lineage>
        <taxon>Bacteria</taxon>
        <taxon>Pseudomonadati</taxon>
        <taxon>Pseudomonadota</taxon>
        <taxon>Betaproteobacteria</taxon>
        <taxon>Neisseriales</taxon>
        <taxon>Neisseriaceae</taxon>
        <taxon>Kingella</taxon>
    </lineage>
</organism>
<evidence type="ECO:0000313" key="8">
    <source>
        <dbReference type="EMBL" id="SMQ13323.1"/>
    </source>
</evidence>
<evidence type="ECO:0000256" key="6">
    <source>
        <dbReference type="ARBA" id="ARBA00047942"/>
    </source>
</evidence>
<evidence type="ECO:0000313" key="10">
    <source>
        <dbReference type="Proteomes" id="UP000215450"/>
    </source>
</evidence>
<dbReference type="NCBIfam" id="TIGR00571">
    <property type="entry name" value="dam"/>
    <property type="match status" value="1"/>
</dbReference>
<evidence type="ECO:0000256" key="2">
    <source>
        <dbReference type="ARBA" id="ARBA00011900"/>
    </source>
</evidence>
<evidence type="ECO:0000256" key="3">
    <source>
        <dbReference type="ARBA" id="ARBA00022603"/>
    </source>
</evidence>
<evidence type="ECO:0000313" key="9">
    <source>
        <dbReference type="EMBL" id="SNB81943.1"/>
    </source>
</evidence>
<gene>
    <name evidence="8" type="primary">fokIM_2</name>
    <name evidence="9" type="ORF">KEBURONENSIS_01985</name>
    <name evidence="8" type="ORF">KEBURONENSIS_01989</name>
</gene>
<dbReference type="Gene3D" id="1.10.1020.10">
    <property type="entry name" value="Adenine-specific Methyltransferase, Domain 2"/>
    <property type="match status" value="1"/>
</dbReference>
<keyword evidence="5 7" id="KW-0949">S-adenosyl-L-methionine</keyword>
<dbReference type="PANTHER" id="PTHR30481:SF3">
    <property type="entry name" value="DNA ADENINE METHYLASE"/>
    <property type="match status" value="1"/>
</dbReference>
<dbReference type="PIRSF" id="PIRSF000398">
    <property type="entry name" value="M_m6A_EcoRV"/>
    <property type="match status" value="1"/>
</dbReference>
<dbReference type="SUPFAM" id="SSF53335">
    <property type="entry name" value="S-adenosyl-L-methionine-dependent methyltransferases"/>
    <property type="match status" value="1"/>
</dbReference>
<dbReference type="GO" id="GO:0009007">
    <property type="term" value="F:site-specific DNA-methyltransferase (adenine-specific) activity"/>
    <property type="evidence" value="ECO:0007669"/>
    <property type="project" value="UniProtKB-UniRule"/>
</dbReference>
<dbReference type="InterPro" id="IPR002052">
    <property type="entry name" value="DNA_methylase_N6_adenine_CS"/>
</dbReference>
<dbReference type="EMBL" id="FXUV02000060">
    <property type="protein sequence ID" value="SNB81943.1"/>
    <property type="molecule type" value="Genomic_DNA"/>
</dbReference>
<keyword evidence="10" id="KW-1185">Reference proteome</keyword>